<dbReference type="STRING" id="51240.A0A2I4GCL8"/>
<dbReference type="KEGG" id="jre:109006737"/>
<dbReference type="Gramene" id="Jr04_03050_p1">
    <property type="protein sequence ID" value="cds.Jr04_03050_p1"/>
    <property type="gene ID" value="Jr04_03050"/>
</dbReference>
<dbReference type="RefSeq" id="XP_018841659.1">
    <property type="nucleotide sequence ID" value="XM_018986114.1"/>
</dbReference>
<dbReference type="CDD" id="cd09272">
    <property type="entry name" value="RNase_HI_RT_Ty1"/>
    <property type="match status" value="1"/>
</dbReference>
<gene>
    <name evidence="2" type="primary">LOC109006737</name>
</gene>
<evidence type="ECO:0000313" key="2">
    <source>
        <dbReference type="RefSeq" id="XP_018841659.1"/>
    </source>
</evidence>
<dbReference type="PANTHER" id="PTHR11439">
    <property type="entry name" value="GAG-POL-RELATED RETROTRANSPOSON"/>
    <property type="match status" value="1"/>
</dbReference>
<dbReference type="OrthoDB" id="412581at2759"/>
<dbReference type="AlphaFoldDB" id="A0A2I4GCL8"/>
<proteinExistence type="predicted"/>
<reference evidence="2" key="1">
    <citation type="submission" date="2025-08" db="UniProtKB">
        <authorList>
            <consortium name="RefSeq"/>
        </authorList>
    </citation>
    <scope>IDENTIFICATION</scope>
    <source>
        <tissue evidence="2">Leaves</tissue>
    </source>
</reference>
<accession>A0A2I4GCL8</accession>
<evidence type="ECO:0000313" key="1">
    <source>
        <dbReference type="Proteomes" id="UP000235220"/>
    </source>
</evidence>
<dbReference type="PANTHER" id="PTHR11439:SF498">
    <property type="entry name" value="DNAK FAMILY PROTEIN"/>
    <property type="match status" value="1"/>
</dbReference>
<organism evidence="1 2">
    <name type="scientific">Juglans regia</name>
    <name type="common">English walnut</name>
    <dbReference type="NCBI Taxonomy" id="51240"/>
    <lineage>
        <taxon>Eukaryota</taxon>
        <taxon>Viridiplantae</taxon>
        <taxon>Streptophyta</taxon>
        <taxon>Embryophyta</taxon>
        <taxon>Tracheophyta</taxon>
        <taxon>Spermatophyta</taxon>
        <taxon>Magnoliopsida</taxon>
        <taxon>eudicotyledons</taxon>
        <taxon>Gunneridae</taxon>
        <taxon>Pentapetalae</taxon>
        <taxon>rosids</taxon>
        <taxon>fabids</taxon>
        <taxon>Fagales</taxon>
        <taxon>Juglandaceae</taxon>
        <taxon>Juglans</taxon>
    </lineage>
</organism>
<protein>
    <submittedName>
        <fullName evidence="2">Uncharacterized mitochondrial protein AtMg00810-like</fullName>
    </submittedName>
</protein>
<name>A0A2I4GCL8_JUGRE</name>
<sequence length="172" mass="19206">MAQNVKFSSTEGELLADPSSYHRLIGRLIYLTISRPDLAYAVQVLSQYMDKPRQPHLDAVHRVLKYLKGTPGHGTFFSVTSDIHLKAFCDSDCAGCVDTRKSVTASPVFHERTKHIEIDCHIVREKLQANVIKTLHVASYNQLSDLFTKALGCVQFHSLLGEMGVLDIHTPS</sequence>
<dbReference type="Proteomes" id="UP000235220">
    <property type="component" value="Chromosome 4"/>
</dbReference>
<keyword evidence="1" id="KW-1185">Reference proteome</keyword>
<dbReference type="GeneID" id="109006737"/>